<evidence type="ECO:0000259" key="2">
    <source>
        <dbReference type="Pfam" id="PF04173"/>
    </source>
</evidence>
<dbReference type="OrthoDB" id="262907at2"/>
<dbReference type="InterPro" id="IPR007301">
    <property type="entry name" value="DoxD"/>
</dbReference>
<dbReference type="Proteomes" id="UP000319852">
    <property type="component" value="Chromosome"/>
</dbReference>
<dbReference type="EMBL" id="CP036263">
    <property type="protein sequence ID" value="QDS99421.1"/>
    <property type="molecule type" value="Genomic_DNA"/>
</dbReference>
<keyword evidence="1" id="KW-0472">Membrane</keyword>
<name>A0A517MX20_9BACT</name>
<evidence type="ECO:0000313" key="4">
    <source>
        <dbReference type="Proteomes" id="UP000319852"/>
    </source>
</evidence>
<protein>
    <submittedName>
        <fullName evidence="3">TQO small subunit DoxD</fullName>
    </submittedName>
</protein>
<feature type="transmembrane region" description="Helical" evidence="1">
    <location>
        <begin position="376"/>
        <end position="400"/>
    </location>
</feature>
<keyword evidence="1" id="KW-0812">Transmembrane</keyword>
<feature type="domain" description="TQO small subunit DoxD" evidence="2">
    <location>
        <begin position="323"/>
        <end position="406"/>
    </location>
</feature>
<reference evidence="3 4" key="1">
    <citation type="submission" date="2019-02" db="EMBL/GenBank/DDBJ databases">
        <title>Deep-cultivation of Planctomycetes and their phenomic and genomic characterization uncovers novel biology.</title>
        <authorList>
            <person name="Wiegand S."/>
            <person name="Jogler M."/>
            <person name="Boedeker C."/>
            <person name="Pinto D."/>
            <person name="Vollmers J."/>
            <person name="Rivas-Marin E."/>
            <person name="Kohn T."/>
            <person name="Peeters S.H."/>
            <person name="Heuer A."/>
            <person name="Rast P."/>
            <person name="Oberbeckmann S."/>
            <person name="Bunk B."/>
            <person name="Jeske O."/>
            <person name="Meyerdierks A."/>
            <person name="Storesund J.E."/>
            <person name="Kallscheuer N."/>
            <person name="Luecker S."/>
            <person name="Lage O.M."/>
            <person name="Pohl T."/>
            <person name="Merkel B.J."/>
            <person name="Hornburger P."/>
            <person name="Mueller R.-W."/>
            <person name="Bruemmer F."/>
            <person name="Labrenz M."/>
            <person name="Spormann A.M."/>
            <person name="Op den Camp H."/>
            <person name="Overmann J."/>
            <person name="Amann R."/>
            <person name="Jetten M.S.M."/>
            <person name="Mascher T."/>
            <person name="Medema M.H."/>
            <person name="Devos D.P."/>
            <person name="Kaster A.-K."/>
            <person name="Ovreas L."/>
            <person name="Rohde M."/>
            <person name="Galperin M.Y."/>
            <person name="Jogler C."/>
        </authorList>
    </citation>
    <scope>NUCLEOTIDE SEQUENCE [LARGE SCALE GENOMIC DNA]</scope>
    <source>
        <strain evidence="3 4">HG15A2</strain>
    </source>
</reference>
<sequence length="410" mass="45986">MAVCDPLLGKALLAPDLTHRITAASRWGARVRLQVAEINLLSTTDEASPACVPAKWPLCVMVALVLLRLATGWHFFSEGTKKIVTNPATGQWRVEVPTEMLFSRAVGPLEDFFQSKLPSTHNSQQLLAQPHEFKPPTDEELEEAAAWEREYEEKQKIAVKKKEPIEIEFPPNAPYRAWAVQIVDDWREVQGKVVAVSGLSEEAQKEAAARFQHRHQQLADYLASESDAISEWRHELWRLENWKDSPGANEIPFVEKQIDEKQAETTSASRPWIAQVESIQDDLYDDWRALPPPEDRVEKPELFDEIESAVADSKTTSLDRMNLAVTCLIIGVGVLLMLGLFTRVAAIGGCIFLLMVMSTQPPWVAEASKQFFYYQLVEMAALGVLFATCAGRFAGLDFFLSRCCGKKSKA</sequence>
<organism evidence="3 4">
    <name type="scientific">Adhaeretor mobilis</name>
    <dbReference type="NCBI Taxonomy" id="1930276"/>
    <lineage>
        <taxon>Bacteria</taxon>
        <taxon>Pseudomonadati</taxon>
        <taxon>Planctomycetota</taxon>
        <taxon>Planctomycetia</taxon>
        <taxon>Pirellulales</taxon>
        <taxon>Lacipirellulaceae</taxon>
        <taxon>Adhaeretor</taxon>
    </lineage>
</organism>
<accession>A0A517MX20</accession>
<feature type="transmembrane region" description="Helical" evidence="1">
    <location>
        <begin position="323"/>
        <end position="356"/>
    </location>
</feature>
<keyword evidence="4" id="KW-1185">Reference proteome</keyword>
<evidence type="ECO:0000256" key="1">
    <source>
        <dbReference type="SAM" id="Phobius"/>
    </source>
</evidence>
<gene>
    <name evidence="3" type="ORF">HG15A2_27440</name>
</gene>
<dbReference type="Pfam" id="PF04173">
    <property type="entry name" value="DoxD"/>
    <property type="match status" value="1"/>
</dbReference>
<keyword evidence="1" id="KW-1133">Transmembrane helix</keyword>
<evidence type="ECO:0000313" key="3">
    <source>
        <dbReference type="EMBL" id="QDS99421.1"/>
    </source>
</evidence>
<proteinExistence type="predicted"/>
<dbReference type="AlphaFoldDB" id="A0A517MX20"/>
<dbReference type="KEGG" id="amob:HG15A2_27440"/>